<proteinExistence type="predicted"/>
<feature type="signal peptide" evidence="1">
    <location>
        <begin position="1"/>
        <end position="20"/>
    </location>
</feature>
<dbReference type="Gene3D" id="2.40.50.90">
    <property type="match status" value="1"/>
</dbReference>
<feature type="domain" description="TNase-like" evidence="2">
    <location>
        <begin position="20"/>
        <end position="144"/>
    </location>
</feature>
<dbReference type="RefSeq" id="WP_108641835.1">
    <property type="nucleotide sequence ID" value="NZ_QCYG01000009.1"/>
</dbReference>
<feature type="chain" id="PRO_5015754577" evidence="1">
    <location>
        <begin position="21"/>
        <end position="159"/>
    </location>
</feature>
<evidence type="ECO:0000313" key="3">
    <source>
        <dbReference type="EMBL" id="PVA05639.1"/>
    </source>
</evidence>
<name>A0A2T7FTZ6_9RHOB</name>
<sequence>MRFLLALLLFSFVAASQAHADRLTGVASVIDGDTLEIRGQRIRLHGIDAPESRQVCATAEGQRWRCGQQAALSLADRIGRRKVSCTVRDIDRYGRFIAVCHQDGTDLNAWLVREGWAVAYRRYSRDYIRDETEARSARRNIWSGRFDMPWDWRRAQRGG</sequence>
<protein>
    <submittedName>
        <fullName evidence="3">Succinoglycan biosynthesis protein</fullName>
    </submittedName>
</protein>
<evidence type="ECO:0000313" key="4">
    <source>
        <dbReference type="Proteomes" id="UP000244817"/>
    </source>
</evidence>
<evidence type="ECO:0000259" key="2">
    <source>
        <dbReference type="PROSITE" id="PS50830"/>
    </source>
</evidence>
<dbReference type="PANTHER" id="PTHR12302">
    <property type="entry name" value="EBNA2 BINDING PROTEIN P100"/>
    <property type="match status" value="1"/>
</dbReference>
<reference evidence="3 4" key="1">
    <citation type="submission" date="2018-04" db="EMBL/GenBank/DDBJ databases">
        <title>Pelagivirga bohaiensis gen. nov., sp. nov., a bacterium isolated from the Bohai Sea.</title>
        <authorList>
            <person name="Ji X."/>
        </authorList>
    </citation>
    <scope>NUCLEOTIDE SEQUENCE [LARGE SCALE GENOMIC DNA]</scope>
    <source>
        <strain evidence="3 4">BH-SD16</strain>
    </source>
</reference>
<evidence type="ECO:0000256" key="1">
    <source>
        <dbReference type="SAM" id="SignalP"/>
    </source>
</evidence>
<dbReference type="OrthoDB" id="9805504at2"/>
<keyword evidence="1" id="KW-0732">Signal</keyword>
<accession>A0A2T7FTZ6</accession>
<keyword evidence="4" id="KW-1185">Reference proteome</keyword>
<dbReference type="Proteomes" id="UP000244817">
    <property type="component" value="Unassembled WGS sequence"/>
</dbReference>
<dbReference type="AlphaFoldDB" id="A0A2T7FTZ6"/>
<dbReference type="InterPro" id="IPR016071">
    <property type="entry name" value="Staphylococal_nuclease_OB-fold"/>
</dbReference>
<dbReference type="Pfam" id="PF00565">
    <property type="entry name" value="SNase"/>
    <property type="match status" value="1"/>
</dbReference>
<dbReference type="SUPFAM" id="SSF50199">
    <property type="entry name" value="Staphylococcal nuclease"/>
    <property type="match status" value="1"/>
</dbReference>
<dbReference type="PROSITE" id="PS50830">
    <property type="entry name" value="TNASE_3"/>
    <property type="match status" value="1"/>
</dbReference>
<dbReference type="EMBL" id="QCYG01000009">
    <property type="protein sequence ID" value="PVA05639.1"/>
    <property type="molecule type" value="Genomic_DNA"/>
</dbReference>
<dbReference type="PANTHER" id="PTHR12302:SF26">
    <property type="entry name" value="BLR1266 PROTEIN"/>
    <property type="match status" value="1"/>
</dbReference>
<comment type="caution">
    <text evidence="3">The sequence shown here is derived from an EMBL/GenBank/DDBJ whole genome shotgun (WGS) entry which is preliminary data.</text>
</comment>
<gene>
    <name evidence="3" type="ORF">DC363_14275</name>
</gene>
<dbReference type="SMART" id="SM00318">
    <property type="entry name" value="SNc"/>
    <property type="match status" value="1"/>
</dbReference>
<dbReference type="InterPro" id="IPR035437">
    <property type="entry name" value="SNase_OB-fold_sf"/>
</dbReference>
<organism evidence="3 4">
    <name type="scientific">Thalassorhabdomicrobium marinisediminis</name>
    <dbReference type="NCBI Taxonomy" id="2170577"/>
    <lineage>
        <taxon>Bacteria</taxon>
        <taxon>Pseudomonadati</taxon>
        <taxon>Pseudomonadota</taxon>
        <taxon>Alphaproteobacteria</taxon>
        <taxon>Rhodobacterales</taxon>
        <taxon>Paracoccaceae</taxon>
        <taxon>Thalassorhabdomicrobium</taxon>
    </lineage>
</organism>